<feature type="domain" description="AAA+ ATPase" evidence="12">
    <location>
        <begin position="412"/>
        <end position="562"/>
    </location>
</feature>
<evidence type="ECO:0000256" key="4">
    <source>
        <dbReference type="ARBA" id="ARBA00022806"/>
    </source>
</evidence>
<accession>A0ABY7CEJ3</accession>
<keyword evidence="1 9" id="KW-0547">Nucleotide-binding</keyword>
<evidence type="ECO:0000313" key="14">
    <source>
        <dbReference type="Proteomes" id="UP001164743"/>
    </source>
</evidence>
<dbReference type="CDD" id="cd18037">
    <property type="entry name" value="DEXSc_Pif1_like"/>
    <property type="match status" value="1"/>
</dbReference>
<evidence type="ECO:0000256" key="11">
    <source>
        <dbReference type="SAM" id="SignalP"/>
    </source>
</evidence>
<dbReference type="Gene3D" id="3.40.970.10">
    <property type="entry name" value="Ribonuclease H1, N-terminal domain"/>
    <property type="match status" value="1"/>
</dbReference>
<evidence type="ECO:0000256" key="1">
    <source>
        <dbReference type="ARBA" id="ARBA00022741"/>
    </source>
</evidence>
<dbReference type="Pfam" id="PF21530">
    <property type="entry name" value="Pif1_2B_dom"/>
    <property type="match status" value="1"/>
</dbReference>
<dbReference type="SUPFAM" id="SSF55658">
    <property type="entry name" value="L9 N-domain-like"/>
    <property type="match status" value="1"/>
</dbReference>
<feature type="signal peptide" evidence="11">
    <location>
        <begin position="1"/>
        <end position="21"/>
    </location>
</feature>
<dbReference type="EMBL" id="CP110424">
    <property type="protein sequence ID" value="WAQ83626.1"/>
    <property type="molecule type" value="Genomic_DNA"/>
</dbReference>
<proteinExistence type="inferred from homology"/>
<dbReference type="SMART" id="SM00382">
    <property type="entry name" value="AAA"/>
    <property type="match status" value="1"/>
</dbReference>
<dbReference type="PANTHER" id="PTHR47642">
    <property type="entry name" value="ATP-DEPENDENT DNA HELICASE"/>
    <property type="match status" value="1"/>
</dbReference>
<name>A0ABY7CEJ3_9BASI</name>
<dbReference type="Pfam" id="PF05970">
    <property type="entry name" value="PIF1"/>
    <property type="match status" value="1"/>
</dbReference>
<keyword evidence="9" id="KW-0233">DNA recombination</keyword>
<dbReference type="SUPFAM" id="SSF52540">
    <property type="entry name" value="P-loop containing nucleoside triphosphate hydrolases"/>
    <property type="match status" value="2"/>
</dbReference>
<dbReference type="EC" id="5.6.2.3" evidence="9"/>
<keyword evidence="7 9" id="KW-0234">DNA repair</keyword>
<feature type="region of interest" description="Disordered" evidence="10">
    <location>
        <begin position="319"/>
        <end position="397"/>
    </location>
</feature>
<evidence type="ECO:0000256" key="2">
    <source>
        <dbReference type="ARBA" id="ARBA00022763"/>
    </source>
</evidence>
<keyword evidence="14" id="KW-1185">Reference proteome</keyword>
<dbReference type="InterPro" id="IPR051055">
    <property type="entry name" value="PIF1_helicase"/>
</dbReference>
<evidence type="ECO:0000259" key="12">
    <source>
        <dbReference type="SMART" id="SM00382"/>
    </source>
</evidence>
<keyword evidence="6" id="KW-0238">DNA-binding</keyword>
<dbReference type="PANTHER" id="PTHR47642:SF5">
    <property type="entry name" value="ATP-DEPENDENT DNA HELICASE"/>
    <property type="match status" value="1"/>
</dbReference>
<feature type="region of interest" description="Disordered" evidence="10">
    <location>
        <begin position="718"/>
        <end position="739"/>
    </location>
</feature>
<dbReference type="InterPro" id="IPR049163">
    <property type="entry name" value="Pif1-like_2B_dom"/>
</dbReference>
<keyword evidence="2 9" id="KW-0227">DNA damage</keyword>
<evidence type="ECO:0000313" key="13">
    <source>
        <dbReference type="EMBL" id="WAQ83626.1"/>
    </source>
</evidence>
<gene>
    <name evidence="13" type="ORF">PtA15_4A74</name>
</gene>
<keyword evidence="5 9" id="KW-0067">ATP-binding</keyword>
<evidence type="ECO:0000256" key="3">
    <source>
        <dbReference type="ARBA" id="ARBA00022801"/>
    </source>
</evidence>
<dbReference type="InterPro" id="IPR011320">
    <property type="entry name" value="RNase_H1_N"/>
</dbReference>
<protein>
    <recommendedName>
        <fullName evidence="9">ATP-dependent DNA helicase</fullName>
        <ecNumber evidence="9">5.6.2.3</ecNumber>
    </recommendedName>
</protein>
<evidence type="ECO:0000256" key="5">
    <source>
        <dbReference type="ARBA" id="ARBA00022840"/>
    </source>
</evidence>
<evidence type="ECO:0000256" key="8">
    <source>
        <dbReference type="ARBA" id="ARBA00023235"/>
    </source>
</evidence>
<feature type="compositionally biased region" description="Polar residues" evidence="10">
    <location>
        <begin position="729"/>
        <end position="739"/>
    </location>
</feature>
<evidence type="ECO:0000256" key="7">
    <source>
        <dbReference type="ARBA" id="ARBA00023204"/>
    </source>
</evidence>
<dbReference type="Proteomes" id="UP001164743">
    <property type="component" value="Chromosome 4A"/>
</dbReference>
<organism evidence="13 14">
    <name type="scientific">Puccinia triticina</name>
    <dbReference type="NCBI Taxonomy" id="208348"/>
    <lineage>
        <taxon>Eukaryota</taxon>
        <taxon>Fungi</taxon>
        <taxon>Dikarya</taxon>
        <taxon>Basidiomycota</taxon>
        <taxon>Pucciniomycotina</taxon>
        <taxon>Pucciniomycetes</taxon>
        <taxon>Pucciniales</taxon>
        <taxon>Pucciniaceae</taxon>
        <taxon>Puccinia</taxon>
    </lineage>
</organism>
<feature type="chain" id="PRO_5046840833" description="ATP-dependent DNA helicase" evidence="11">
    <location>
        <begin position="22"/>
        <end position="859"/>
    </location>
</feature>
<dbReference type="Pfam" id="PF01693">
    <property type="entry name" value="Cauli_VI"/>
    <property type="match status" value="1"/>
</dbReference>
<sequence length="859" mass="96496">MLFNASRNRCLSFFFIQLVDALQGAVPSNIKDLEAAGKSLHSATASATAAATEEHQYWMPPAELPFLVRHFSSVQLPLDTGHLIPALSFPQDADTKTLANFYATFEVHYNSLTEDNPYYEIIRYTHQSNIPVQHQNLFIDFCFKNIMERHSHEIVDMHFQKWLAVLSSALNVAEKKKDSKAPRMATSMLWGLYSLKFSKPLQEVTLRLSPLENIPKSRLNPPKIPAPTGSTNPSRLQGPDRLRGEMAVKQKHYAVRVGREGAKIYDNWKDTERAVRNFPYAQHKSFPSREQAQKYLDDHVPLKLSETQILKRVYDRAMDGDTSDALPPKKKIMLSPSEPPSVGSEPPPSFDDPRFTPGGNFFSPSPAPEPSSVVDNKPRISTRPARPHQHPVDPDFSGLSVDQARVFRTVIAGGSVFFTGSAGTGKSHLLKQMIRHIRNNTMRDVHVTASTGIAASLIKGTTLHSFAGLGLANEKVENLYYKIMKNEYARKRWNAVDVLIIDEVSMIDGDYFDKLNQLAKRVRDTTEPFGGIQLILTGDFFQLPPITRPGRDAKRVPYLFESESWDECVTQTIVLKHVFRQSDQVFVDLLNEIRMGTVSPRTSEIMASLTKPVKYEDDILPTELYPRKHDVTLANQEHLKSLRSPEVLFTAEDVRTSKCQISDSELSRHLDKNTLAPYQSVLKVGAQVMLIKNLRDYKLVNGSVGVVTGFYADGGAEDAAHGEKAGPNRLTNTRPFNNNQSKEKLWPKVRFTTGQTVLLRPSEFEYENSQGEVIGSRLQVPLILAWALSIHKSQGQSLDRVKIDLQRAFDFPSALYIGQVYVALSRATSLNRIQVLGFTASKVMANKVVVEWAKKSLLN</sequence>
<dbReference type="RefSeq" id="XP_053019181.1">
    <property type="nucleotide sequence ID" value="XM_053168665.1"/>
</dbReference>
<comment type="cofactor">
    <cofactor evidence="9">
        <name>Mg(2+)</name>
        <dbReference type="ChEBI" id="CHEBI:18420"/>
    </cofactor>
</comment>
<keyword evidence="4 9" id="KW-0347">Helicase</keyword>
<reference evidence="13" key="1">
    <citation type="submission" date="2022-10" db="EMBL/GenBank/DDBJ databases">
        <title>Puccinia triticina Genome sequencing and assembly.</title>
        <authorList>
            <person name="Li C."/>
        </authorList>
    </citation>
    <scope>NUCLEOTIDE SEQUENCE</scope>
    <source>
        <strain evidence="13">Pt15</strain>
    </source>
</reference>
<dbReference type="InterPro" id="IPR003593">
    <property type="entry name" value="AAA+_ATPase"/>
</dbReference>
<keyword evidence="8" id="KW-0413">Isomerase</keyword>
<dbReference type="CDD" id="cd18809">
    <property type="entry name" value="SF1_C_RecD"/>
    <property type="match status" value="1"/>
</dbReference>
<keyword evidence="3 9" id="KW-0378">Hydrolase</keyword>
<dbReference type="InterPro" id="IPR037056">
    <property type="entry name" value="RNase_H1_N_sf"/>
</dbReference>
<feature type="region of interest" description="Disordered" evidence="10">
    <location>
        <begin position="215"/>
        <end position="240"/>
    </location>
</feature>
<dbReference type="InterPro" id="IPR009027">
    <property type="entry name" value="Ribosomal_bL9/RNase_H1_N"/>
</dbReference>
<evidence type="ECO:0000256" key="6">
    <source>
        <dbReference type="ARBA" id="ARBA00023125"/>
    </source>
</evidence>
<dbReference type="GeneID" id="77809549"/>
<comment type="catalytic activity">
    <reaction evidence="9">
        <text>ATP + H2O = ADP + phosphate + H(+)</text>
        <dbReference type="Rhea" id="RHEA:13065"/>
        <dbReference type="ChEBI" id="CHEBI:15377"/>
        <dbReference type="ChEBI" id="CHEBI:15378"/>
        <dbReference type="ChEBI" id="CHEBI:30616"/>
        <dbReference type="ChEBI" id="CHEBI:43474"/>
        <dbReference type="ChEBI" id="CHEBI:456216"/>
        <dbReference type="EC" id="5.6.2.3"/>
    </reaction>
</comment>
<evidence type="ECO:0000256" key="10">
    <source>
        <dbReference type="SAM" id="MobiDB-lite"/>
    </source>
</evidence>
<evidence type="ECO:0000256" key="9">
    <source>
        <dbReference type="RuleBase" id="RU363044"/>
    </source>
</evidence>
<keyword evidence="11" id="KW-0732">Signal</keyword>
<dbReference type="InterPro" id="IPR027417">
    <property type="entry name" value="P-loop_NTPase"/>
</dbReference>
<dbReference type="Gene3D" id="3.40.50.300">
    <property type="entry name" value="P-loop containing nucleotide triphosphate hydrolases"/>
    <property type="match status" value="1"/>
</dbReference>
<dbReference type="InterPro" id="IPR010285">
    <property type="entry name" value="DNA_helicase_pif1-like_DEAD"/>
</dbReference>
<comment type="similarity">
    <text evidence="9">Belongs to the helicase family.</text>
</comment>